<keyword evidence="1" id="KW-0812">Transmembrane</keyword>
<feature type="transmembrane region" description="Helical" evidence="1">
    <location>
        <begin position="276"/>
        <end position="298"/>
    </location>
</feature>
<evidence type="ECO:0000256" key="1">
    <source>
        <dbReference type="SAM" id="Phobius"/>
    </source>
</evidence>
<gene>
    <name evidence="2" type="ORF">ACFO4N_13300</name>
</gene>
<organism evidence="2 3">
    <name type="scientific">Camelliibacillus cellulosilyticus</name>
    <dbReference type="NCBI Taxonomy" id="2174486"/>
    <lineage>
        <taxon>Bacteria</taxon>
        <taxon>Bacillati</taxon>
        <taxon>Bacillota</taxon>
        <taxon>Bacilli</taxon>
        <taxon>Bacillales</taxon>
        <taxon>Sporolactobacillaceae</taxon>
        <taxon>Camelliibacillus</taxon>
    </lineage>
</organism>
<feature type="transmembrane region" description="Helical" evidence="1">
    <location>
        <begin position="215"/>
        <end position="233"/>
    </location>
</feature>
<feature type="transmembrane region" description="Helical" evidence="1">
    <location>
        <begin position="245"/>
        <end position="264"/>
    </location>
</feature>
<dbReference type="Proteomes" id="UP001596022">
    <property type="component" value="Unassembled WGS sequence"/>
</dbReference>
<dbReference type="InterPro" id="IPR018710">
    <property type="entry name" value="DUF2232"/>
</dbReference>
<sequence>MQHTRVVIEGAITAALFIVLFFLSLFVPLFAIIAIFLWPIPILFHTAKHGVKPSIIVGLVSAILSLLFSNLMIALLAVVTLLTGLVMGGMIRKKTSAFAVLGGGSLAAIVGMIGLYGILAVFFHFDPMQYLIDQTLKMTDIAEKVNPILNSATKEELNMYRDTIKMMATLTPLLLTLSGVFYALITQLIGLPIIKRLGVKIPKWLPFREWRLPRSLIWYYLAVLIIMLFGHVAQGTTLFIVCFNIYQLLEFAMILQGITFIFFLCHSRKMNVSIPIIVSILALFVPFLLYIVRILGIIDLGFDLRTRLRKP</sequence>
<dbReference type="PANTHER" id="PTHR41324">
    <property type="entry name" value="MEMBRANE PROTEIN-RELATED"/>
    <property type="match status" value="1"/>
</dbReference>
<name>A0ABV9GSL3_9BACL</name>
<feature type="transmembrane region" description="Helical" evidence="1">
    <location>
        <begin position="55"/>
        <end position="86"/>
    </location>
</feature>
<dbReference type="Pfam" id="PF09991">
    <property type="entry name" value="DUF2232"/>
    <property type="match status" value="1"/>
</dbReference>
<protein>
    <submittedName>
        <fullName evidence="2">YybS family protein</fullName>
    </submittedName>
</protein>
<keyword evidence="1" id="KW-0472">Membrane</keyword>
<dbReference type="Gene3D" id="1.10.1760.20">
    <property type="match status" value="1"/>
</dbReference>
<evidence type="ECO:0000313" key="2">
    <source>
        <dbReference type="EMBL" id="MFC4619690.1"/>
    </source>
</evidence>
<keyword evidence="3" id="KW-1185">Reference proteome</keyword>
<proteinExistence type="predicted"/>
<dbReference type="EMBL" id="JBHSFW010000011">
    <property type="protein sequence ID" value="MFC4619690.1"/>
    <property type="molecule type" value="Genomic_DNA"/>
</dbReference>
<dbReference type="PANTHER" id="PTHR41324:SF1">
    <property type="entry name" value="DUF2232 DOMAIN-CONTAINING PROTEIN"/>
    <property type="match status" value="1"/>
</dbReference>
<feature type="transmembrane region" description="Helical" evidence="1">
    <location>
        <begin position="12"/>
        <end position="40"/>
    </location>
</feature>
<reference evidence="3" key="1">
    <citation type="journal article" date="2019" name="Int. J. Syst. Evol. Microbiol.">
        <title>The Global Catalogue of Microorganisms (GCM) 10K type strain sequencing project: providing services to taxonomists for standard genome sequencing and annotation.</title>
        <authorList>
            <consortium name="The Broad Institute Genomics Platform"/>
            <consortium name="The Broad Institute Genome Sequencing Center for Infectious Disease"/>
            <person name="Wu L."/>
            <person name="Ma J."/>
        </authorList>
    </citation>
    <scope>NUCLEOTIDE SEQUENCE [LARGE SCALE GENOMIC DNA]</scope>
    <source>
        <strain evidence="3">CGMCC 1.16306</strain>
    </source>
</reference>
<keyword evidence="1" id="KW-1133">Transmembrane helix</keyword>
<dbReference type="RefSeq" id="WP_376846785.1">
    <property type="nucleotide sequence ID" value="NZ_JBHSFW010000011.1"/>
</dbReference>
<feature type="transmembrane region" description="Helical" evidence="1">
    <location>
        <begin position="173"/>
        <end position="194"/>
    </location>
</feature>
<evidence type="ECO:0000313" key="3">
    <source>
        <dbReference type="Proteomes" id="UP001596022"/>
    </source>
</evidence>
<comment type="caution">
    <text evidence="2">The sequence shown here is derived from an EMBL/GenBank/DDBJ whole genome shotgun (WGS) entry which is preliminary data.</text>
</comment>
<accession>A0ABV9GSL3</accession>
<feature type="transmembrane region" description="Helical" evidence="1">
    <location>
        <begin position="98"/>
        <end position="123"/>
    </location>
</feature>